<dbReference type="Proteomes" id="UP000540519">
    <property type="component" value="Unassembled WGS sequence"/>
</dbReference>
<dbReference type="OrthoDB" id="1453418at2"/>
<comment type="caution">
    <text evidence="3">The sequence shown here is derived from an EMBL/GenBank/DDBJ whole genome shotgun (WGS) entry which is preliminary data.</text>
</comment>
<dbReference type="EMBL" id="RCNR01000022">
    <property type="protein sequence ID" value="MUH36644.1"/>
    <property type="molecule type" value="Genomic_DNA"/>
</dbReference>
<evidence type="ECO:0000256" key="1">
    <source>
        <dbReference type="SAM" id="MobiDB-lite"/>
    </source>
</evidence>
<proteinExistence type="predicted"/>
<protein>
    <submittedName>
        <fullName evidence="3">Uncharacterized protein</fullName>
    </submittedName>
</protein>
<sequence length="143" mass="16393">MKKRFSKYFLSLCILLVGVCGQLAANSAYSIGTDTNVVGHQTKGNNSTVEPEQYILSGLNSSSSEKQRNSKIEVTDEQEEEEESEPTLSEKQLKEYSSSNLLSTFYQTGYFFHLIKNQFSFYRHFIYLSTFKTLHLMFSVLQL</sequence>
<name>A0A7X2ZUK8_9FLAO</name>
<evidence type="ECO:0000313" key="3">
    <source>
        <dbReference type="EMBL" id="MUH36644.1"/>
    </source>
</evidence>
<dbReference type="RefSeq" id="WP_155600152.1">
    <property type="nucleotide sequence ID" value="NZ_RCNR01000022.1"/>
</dbReference>
<evidence type="ECO:0000313" key="4">
    <source>
        <dbReference type="Proteomes" id="UP000540519"/>
    </source>
</evidence>
<keyword evidence="2" id="KW-0732">Signal</keyword>
<feature type="signal peptide" evidence="2">
    <location>
        <begin position="1"/>
        <end position="24"/>
    </location>
</feature>
<accession>A0A7X2ZUK8</accession>
<feature type="compositionally biased region" description="Acidic residues" evidence="1">
    <location>
        <begin position="75"/>
        <end position="85"/>
    </location>
</feature>
<feature type="region of interest" description="Disordered" evidence="1">
    <location>
        <begin position="58"/>
        <end position="92"/>
    </location>
</feature>
<keyword evidence="4" id="KW-1185">Reference proteome</keyword>
<dbReference type="AlphaFoldDB" id="A0A7X2ZUK8"/>
<reference evidence="3 4" key="1">
    <citation type="journal article" date="2019" name="Mar. Drugs">
        <title>Comparative Genomics and CAZyme Genome Repertoires of Marine Zobellia amurskyensis KMM 3526(T) and Zobellia laminariae KMM 3676(T).</title>
        <authorList>
            <person name="Chernysheva N."/>
            <person name="Bystritskaya E."/>
            <person name="Stenkova A."/>
            <person name="Golovkin I."/>
            <person name="Nedashkovskaya O."/>
            <person name="Isaeva M."/>
        </authorList>
    </citation>
    <scope>NUCLEOTIDE SEQUENCE [LARGE SCALE GENOMIC DNA]</scope>
    <source>
        <strain evidence="3 4">KMM 3526</strain>
    </source>
</reference>
<evidence type="ECO:0000256" key="2">
    <source>
        <dbReference type="SAM" id="SignalP"/>
    </source>
</evidence>
<feature type="compositionally biased region" description="Basic and acidic residues" evidence="1">
    <location>
        <begin position="65"/>
        <end position="74"/>
    </location>
</feature>
<feature type="chain" id="PRO_5030848121" evidence="2">
    <location>
        <begin position="25"/>
        <end position="143"/>
    </location>
</feature>
<gene>
    <name evidence="3" type="ORF">D9O36_12395</name>
</gene>
<organism evidence="3 4">
    <name type="scientific">Zobellia amurskyensis</name>
    <dbReference type="NCBI Taxonomy" id="248905"/>
    <lineage>
        <taxon>Bacteria</taxon>
        <taxon>Pseudomonadati</taxon>
        <taxon>Bacteroidota</taxon>
        <taxon>Flavobacteriia</taxon>
        <taxon>Flavobacteriales</taxon>
        <taxon>Flavobacteriaceae</taxon>
        <taxon>Zobellia</taxon>
    </lineage>
</organism>